<dbReference type="Proteomes" id="UP000272490">
    <property type="component" value="Unassembled WGS sequence"/>
</dbReference>
<feature type="transmembrane region" description="Helical" evidence="1">
    <location>
        <begin position="88"/>
        <end position="112"/>
    </location>
</feature>
<evidence type="ECO:0000259" key="2">
    <source>
        <dbReference type="Pfam" id="PF02517"/>
    </source>
</evidence>
<dbReference type="OrthoDB" id="9782250at2"/>
<evidence type="ECO:0000313" key="3">
    <source>
        <dbReference type="EMBL" id="RRJ26560.1"/>
    </source>
</evidence>
<dbReference type="AlphaFoldDB" id="A0A3P3R1M6"/>
<comment type="caution">
    <text evidence="3">The sequence shown here is derived from an EMBL/GenBank/DDBJ whole genome shotgun (WGS) entry which is preliminary data.</text>
</comment>
<keyword evidence="3" id="KW-0378">Hydrolase</keyword>
<organism evidence="3 4">
    <name type="scientific">Lachnoanaerobaculum gingivalis</name>
    <dbReference type="NCBI Taxonomy" id="2490855"/>
    <lineage>
        <taxon>Bacteria</taxon>
        <taxon>Bacillati</taxon>
        <taxon>Bacillota</taxon>
        <taxon>Clostridia</taxon>
        <taxon>Lachnospirales</taxon>
        <taxon>Lachnospiraceae</taxon>
        <taxon>Lachnoanaerobaculum</taxon>
    </lineage>
</organism>
<proteinExistence type="predicted"/>
<dbReference type="GO" id="GO:0004175">
    <property type="term" value="F:endopeptidase activity"/>
    <property type="evidence" value="ECO:0007669"/>
    <property type="project" value="UniProtKB-ARBA"/>
</dbReference>
<keyword evidence="1" id="KW-0472">Membrane</keyword>
<keyword evidence="3" id="KW-0482">Metalloprotease</keyword>
<reference evidence="3 4" key="1">
    <citation type="submission" date="2018-11" db="EMBL/GenBank/DDBJ databases">
        <title>Genome sequencing of Lachnoanaerobaculum sp. KCOM 2030 (= ChDC B114).</title>
        <authorList>
            <person name="Kook J.-K."/>
            <person name="Park S.-N."/>
            <person name="Lim Y.K."/>
        </authorList>
    </citation>
    <scope>NUCLEOTIDE SEQUENCE [LARGE SCALE GENOMIC DNA]</scope>
    <source>
        <strain evidence="3 4">KCOM 2030</strain>
    </source>
</reference>
<keyword evidence="1" id="KW-0812">Transmembrane</keyword>
<dbReference type="PANTHER" id="PTHR36435">
    <property type="entry name" value="SLR1288 PROTEIN"/>
    <property type="match status" value="1"/>
</dbReference>
<keyword evidence="1" id="KW-1133">Transmembrane helix</keyword>
<evidence type="ECO:0000256" key="1">
    <source>
        <dbReference type="SAM" id="Phobius"/>
    </source>
</evidence>
<name>A0A3P3R1M6_9FIRM</name>
<feature type="transmembrane region" description="Helical" evidence="1">
    <location>
        <begin position="178"/>
        <end position="211"/>
    </location>
</feature>
<feature type="transmembrane region" description="Helical" evidence="1">
    <location>
        <begin position="239"/>
        <end position="260"/>
    </location>
</feature>
<gene>
    <name evidence="3" type="ORF">EHV10_00570</name>
</gene>
<dbReference type="InterPro" id="IPR003675">
    <property type="entry name" value="Rce1/LyrA-like_dom"/>
</dbReference>
<dbReference type="Pfam" id="PF02517">
    <property type="entry name" value="Rce1-like"/>
    <property type="match status" value="1"/>
</dbReference>
<evidence type="ECO:0000313" key="4">
    <source>
        <dbReference type="Proteomes" id="UP000272490"/>
    </source>
</evidence>
<dbReference type="GO" id="GO:0006508">
    <property type="term" value="P:proteolysis"/>
    <property type="evidence" value="ECO:0007669"/>
    <property type="project" value="UniProtKB-KW"/>
</dbReference>
<keyword evidence="4" id="KW-1185">Reference proteome</keyword>
<dbReference type="EMBL" id="RRCO01000001">
    <property type="protein sequence ID" value="RRJ26560.1"/>
    <property type="molecule type" value="Genomic_DNA"/>
</dbReference>
<dbReference type="InterPro" id="IPR052710">
    <property type="entry name" value="CAAX_protease"/>
</dbReference>
<dbReference type="PANTHER" id="PTHR36435:SF1">
    <property type="entry name" value="CAAX AMINO TERMINAL PROTEASE FAMILY PROTEIN"/>
    <property type="match status" value="1"/>
</dbReference>
<keyword evidence="3" id="KW-0645">Protease</keyword>
<protein>
    <submittedName>
        <fullName evidence="3">CPBP family intramembrane metalloprotease</fullName>
    </submittedName>
</protein>
<accession>A0A3P3R1M6</accession>
<dbReference type="GO" id="GO:0008237">
    <property type="term" value="F:metallopeptidase activity"/>
    <property type="evidence" value="ECO:0007669"/>
    <property type="project" value="UniProtKB-KW"/>
</dbReference>
<feature type="transmembrane region" description="Helical" evidence="1">
    <location>
        <begin position="7"/>
        <end position="35"/>
    </location>
</feature>
<feature type="transmembrane region" description="Helical" evidence="1">
    <location>
        <begin position="140"/>
        <end position="157"/>
    </location>
</feature>
<dbReference type="RefSeq" id="WP_128672941.1">
    <property type="nucleotide sequence ID" value="NZ_RRCO01000001.1"/>
</dbReference>
<feature type="transmembrane region" description="Helical" evidence="1">
    <location>
        <begin position="55"/>
        <end position="76"/>
    </location>
</feature>
<dbReference type="GO" id="GO:0080120">
    <property type="term" value="P:CAAX-box protein maturation"/>
    <property type="evidence" value="ECO:0007669"/>
    <property type="project" value="UniProtKB-ARBA"/>
</dbReference>
<sequence>MKILKIAWATFIAVLLGFIFFVITDLVIISLGFAYNKTGSAILDWLTLPQEMDRIYLVIYPLSILVYSIIFFKWINRDKKEAQVHWDIKTGVVCSIMAGIAFGGISTLWVMLLKNTALSNIGFIKSSLEYLNASSANKSTVSFIISLVVAGILAPINEEIIYRGVTFNFLEKRVNTKYALIVSSLMFGIIHLSFVQSVYATIMGLISGIVYMKTRKLRWSILIHITINTLATYELTSNLIWVAFTIILFLPLGAMLYKLLKTKTNYAY</sequence>
<feature type="domain" description="CAAX prenyl protease 2/Lysostaphin resistance protein A-like" evidence="2">
    <location>
        <begin position="142"/>
        <end position="229"/>
    </location>
</feature>